<comment type="caution">
    <text evidence="1">The sequence shown here is derived from an EMBL/GenBank/DDBJ whole genome shotgun (WGS) entry which is preliminary data.</text>
</comment>
<proteinExistence type="predicted"/>
<reference evidence="1" key="1">
    <citation type="submission" date="2021-11" db="EMBL/GenBank/DDBJ databases">
        <title>Description of novel Chryseobacterium species.</title>
        <authorList>
            <person name="Saticioglu I.B."/>
            <person name="Ay H."/>
            <person name="Altun S."/>
            <person name="Duman M."/>
        </authorList>
    </citation>
    <scope>NUCLEOTIDE SEQUENCE</scope>
    <source>
        <strain evidence="1">C-17</strain>
    </source>
</reference>
<protein>
    <submittedName>
        <fullName evidence="1">Uncharacterized protein</fullName>
    </submittedName>
</protein>
<dbReference type="RefSeq" id="WP_230669387.1">
    <property type="nucleotide sequence ID" value="NZ_JAJNAY010000001.1"/>
</dbReference>
<evidence type="ECO:0000313" key="2">
    <source>
        <dbReference type="Proteomes" id="UP001108025"/>
    </source>
</evidence>
<evidence type="ECO:0000313" key="1">
    <source>
        <dbReference type="EMBL" id="MCD1117467.1"/>
    </source>
</evidence>
<sequence length="66" mass="7591">MLQQSIFEVGTIWLQLSGCDSFQSDILVLYKDFKLCRMFTFADTELTMTPTELKYTKLLDTIGSTI</sequence>
<gene>
    <name evidence="1" type="ORF">LO744_11415</name>
</gene>
<accession>A0A9Q3V3H6</accession>
<name>A0A9Q3V3H6_9FLAO</name>
<keyword evidence="2" id="KW-1185">Reference proteome</keyword>
<dbReference type="Proteomes" id="UP001108025">
    <property type="component" value="Unassembled WGS sequence"/>
</dbReference>
<dbReference type="AlphaFoldDB" id="A0A9Q3V3H6"/>
<organism evidence="1 2">
    <name type="scientific">Chryseobacterium turcicum</name>
    <dbReference type="NCBI Taxonomy" id="2898076"/>
    <lineage>
        <taxon>Bacteria</taxon>
        <taxon>Pseudomonadati</taxon>
        <taxon>Bacteroidota</taxon>
        <taxon>Flavobacteriia</taxon>
        <taxon>Flavobacteriales</taxon>
        <taxon>Weeksellaceae</taxon>
        <taxon>Chryseobacterium group</taxon>
        <taxon>Chryseobacterium</taxon>
    </lineage>
</organism>
<dbReference type="EMBL" id="JAJNAY010000001">
    <property type="protein sequence ID" value="MCD1117467.1"/>
    <property type="molecule type" value="Genomic_DNA"/>
</dbReference>